<keyword evidence="5" id="KW-0812">Transmembrane</keyword>
<sequence>MADCTRHLGCLDALNNSSILPILFMVAHWLCYLNSATNPLIYNFMSVKFKKEFRNVFSCSRRQSRTYNDSTLFHSTRMVRQPKQQHLHHHYQPADSNLSEHSSSNMLRAHDVVPSLYSNHRIYNGHRMVDGPDLPDGHSV</sequence>
<keyword evidence="5" id="KW-0472">Membrane</keyword>
<keyword evidence="3 6" id="KW-0675">Receptor</keyword>
<dbReference type="PANTHER" id="PTHR45695">
    <property type="entry name" value="LEUCOKININ RECEPTOR-RELATED"/>
    <property type="match status" value="1"/>
</dbReference>
<evidence type="ECO:0000256" key="3">
    <source>
        <dbReference type="ARBA" id="ARBA00023170"/>
    </source>
</evidence>
<feature type="transmembrane region" description="Helical" evidence="5">
    <location>
        <begin position="22"/>
        <end position="45"/>
    </location>
</feature>
<evidence type="ECO:0000256" key="4">
    <source>
        <dbReference type="ARBA" id="ARBA00023224"/>
    </source>
</evidence>
<dbReference type="GO" id="GO:0005886">
    <property type="term" value="C:plasma membrane"/>
    <property type="evidence" value="ECO:0007669"/>
    <property type="project" value="TreeGrafter"/>
</dbReference>
<evidence type="ECO:0000256" key="1">
    <source>
        <dbReference type="ARBA" id="ARBA00004141"/>
    </source>
</evidence>
<comment type="caution">
    <text evidence="6">The sequence shown here is derived from an EMBL/GenBank/DDBJ whole genome shotgun (WGS) entry which is preliminary data.</text>
</comment>
<dbReference type="EMBL" id="BLXT01004117">
    <property type="protein sequence ID" value="GFO09738.1"/>
    <property type="molecule type" value="Genomic_DNA"/>
</dbReference>
<evidence type="ECO:0000313" key="7">
    <source>
        <dbReference type="Proteomes" id="UP000735302"/>
    </source>
</evidence>
<name>A0AAV4ASF9_9GAST</name>
<protein>
    <submittedName>
        <fullName evidence="6">Allatotropin receptor</fullName>
    </submittedName>
</protein>
<dbReference type="Gene3D" id="1.20.1070.10">
    <property type="entry name" value="Rhodopsin 7-helix transmembrane proteins"/>
    <property type="match status" value="1"/>
</dbReference>
<dbReference type="GO" id="GO:0004930">
    <property type="term" value="F:G protein-coupled receptor activity"/>
    <property type="evidence" value="ECO:0007669"/>
    <property type="project" value="UniProtKB-KW"/>
</dbReference>
<keyword evidence="4" id="KW-0807">Transducer</keyword>
<dbReference type="Proteomes" id="UP000735302">
    <property type="component" value="Unassembled WGS sequence"/>
</dbReference>
<dbReference type="PANTHER" id="PTHR45695:SF15">
    <property type="entry name" value="OPSIN RH2"/>
    <property type="match status" value="1"/>
</dbReference>
<keyword evidence="2" id="KW-0297">G-protein coupled receptor</keyword>
<reference evidence="6 7" key="1">
    <citation type="journal article" date="2021" name="Elife">
        <title>Chloroplast acquisition without the gene transfer in kleptoplastic sea slugs, Plakobranchus ocellatus.</title>
        <authorList>
            <person name="Maeda T."/>
            <person name="Takahashi S."/>
            <person name="Yoshida T."/>
            <person name="Shimamura S."/>
            <person name="Takaki Y."/>
            <person name="Nagai Y."/>
            <person name="Toyoda A."/>
            <person name="Suzuki Y."/>
            <person name="Arimoto A."/>
            <person name="Ishii H."/>
            <person name="Satoh N."/>
            <person name="Nishiyama T."/>
            <person name="Hasebe M."/>
            <person name="Maruyama T."/>
            <person name="Minagawa J."/>
            <person name="Obokata J."/>
            <person name="Shigenobu S."/>
        </authorList>
    </citation>
    <scope>NUCLEOTIDE SEQUENCE [LARGE SCALE GENOMIC DNA]</scope>
</reference>
<organism evidence="6 7">
    <name type="scientific">Plakobranchus ocellatus</name>
    <dbReference type="NCBI Taxonomy" id="259542"/>
    <lineage>
        <taxon>Eukaryota</taxon>
        <taxon>Metazoa</taxon>
        <taxon>Spiralia</taxon>
        <taxon>Lophotrochozoa</taxon>
        <taxon>Mollusca</taxon>
        <taxon>Gastropoda</taxon>
        <taxon>Heterobranchia</taxon>
        <taxon>Euthyneura</taxon>
        <taxon>Panpulmonata</taxon>
        <taxon>Sacoglossa</taxon>
        <taxon>Placobranchoidea</taxon>
        <taxon>Plakobranchidae</taxon>
        <taxon>Plakobranchus</taxon>
    </lineage>
</organism>
<gene>
    <name evidence="6" type="ORF">PoB_003624300</name>
</gene>
<proteinExistence type="predicted"/>
<comment type="subcellular location">
    <subcellularLocation>
        <location evidence="1">Membrane</location>
        <topology evidence="1">Multi-pass membrane protein</topology>
    </subcellularLocation>
</comment>
<evidence type="ECO:0000313" key="6">
    <source>
        <dbReference type="EMBL" id="GFO09738.1"/>
    </source>
</evidence>
<keyword evidence="7" id="KW-1185">Reference proteome</keyword>
<accession>A0AAV4ASF9</accession>
<evidence type="ECO:0000256" key="2">
    <source>
        <dbReference type="ARBA" id="ARBA00023040"/>
    </source>
</evidence>
<dbReference type="AlphaFoldDB" id="A0AAV4ASF9"/>
<keyword evidence="5" id="KW-1133">Transmembrane helix</keyword>
<dbReference type="SUPFAM" id="SSF81321">
    <property type="entry name" value="Family A G protein-coupled receptor-like"/>
    <property type="match status" value="1"/>
</dbReference>
<evidence type="ECO:0000256" key="5">
    <source>
        <dbReference type="SAM" id="Phobius"/>
    </source>
</evidence>